<dbReference type="EMBL" id="JACOPL010000011">
    <property type="protein sequence ID" value="MBC5726096.1"/>
    <property type="molecule type" value="Genomic_DNA"/>
</dbReference>
<dbReference type="InterPro" id="IPR024207">
    <property type="entry name" value="CotJB_dom"/>
</dbReference>
<dbReference type="RefSeq" id="WP_107630941.1">
    <property type="nucleotide sequence ID" value="NZ_JACOPL010000011.1"/>
</dbReference>
<organism evidence="2 3">
    <name type="scientific">Agathobaculum faecis</name>
    <dbReference type="NCBI Taxonomy" id="2763013"/>
    <lineage>
        <taxon>Bacteria</taxon>
        <taxon>Bacillati</taxon>
        <taxon>Bacillota</taxon>
        <taxon>Clostridia</taxon>
        <taxon>Eubacteriales</taxon>
        <taxon>Butyricicoccaceae</taxon>
        <taxon>Agathobaculum</taxon>
    </lineage>
</organism>
<keyword evidence="2" id="KW-0946">Virion</keyword>
<keyword evidence="3" id="KW-1185">Reference proteome</keyword>
<evidence type="ECO:0000313" key="3">
    <source>
        <dbReference type="Proteomes" id="UP000606499"/>
    </source>
</evidence>
<name>A0A923LX94_9FIRM</name>
<comment type="caution">
    <text evidence="2">The sequence shown here is derived from an EMBL/GenBank/DDBJ whole genome shotgun (WGS) entry which is preliminary data.</text>
</comment>
<dbReference type="Pfam" id="PF12652">
    <property type="entry name" value="CotJB"/>
    <property type="match status" value="1"/>
</dbReference>
<gene>
    <name evidence="2" type="ORF">H8S45_11585</name>
</gene>
<sequence>MTEREKLLNRVRMYDFALVDVIEYLDGHPKNTAALAYYSEMRTAFDKAAAEYEDAFGPLTAREVDTRPGFWRWIDEAGHTAYHSS</sequence>
<dbReference type="AlphaFoldDB" id="A0A923LX94"/>
<evidence type="ECO:0000259" key="1">
    <source>
        <dbReference type="Pfam" id="PF12652"/>
    </source>
</evidence>
<proteinExistence type="predicted"/>
<reference evidence="2" key="1">
    <citation type="submission" date="2020-08" db="EMBL/GenBank/DDBJ databases">
        <title>Genome public.</title>
        <authorList>
            <person name="Liu C."/>
            <person name="Sun Q."/>
        </authorList>
    </citation>
    <scope>NUCLEOTIDE SEQUENCE</scope>
    <source>
        <strain evidence="2">NSJ-28</strain>
    </source>
</reference>
<accession>A0A923LX94</accession>
<feature type="domain" description="Protein CotJB" evidence="1">
    <location>
        <begin position="5"/>
        <end position="76"/>
    </location>
</feature>
<keyword evidence="2" id="KW-0167">Capsid protein</keyword>
<dbReference type="Proteomes" id="UP000606499">
    <property type="component" value="Unassembled WGS sequence"/>
</dbReference>
<evidence type="ECO:0000313" key="2">
    <source>
        <dbReference type="EMBL" id="MBC5726096.1"/>
    </source>
</evidence>
<protein>
    <submittedName>
        <fullName evidence="2">Spore coat protein CotJB</fullName>
    </submittedName>
</protein>